<sequence length="304" mass="31301">DPVALVAARHPRRGAVPVLAHRLAAAAARAALGERRGGGALPVRRAGRCGAARPLPPTRGRRGAGAERDLSHVLRGRRLGADQRHQPPHHGLRAPRLRGGHRLRQDRSGAGRRAGAGPAGGAHLAARLDRHRGRRGRRAVAVAGRAQPHRAGAATRHGAAGGLVRPRGRHGLRVFGRAHQGGEHRAPRRRSGAALAGGAGRHQRDANGDAGRMAARAGAGPAPRRLRHVAQLGAGGGALGMRVGVLVHRLRPRAGGPGARGGPSGDPVHPALQPLLPRRAAESERDRRGAGAGVRRGARAGGAL</sequence>
<feature type="compositionally biased region" description="Basic and acidic residues" evidence="1">
    <location>
        <begin position="279"/>
        <end position="289"/>
    </location>
</feature>
<keyword evidence="2" id="KW-0808">Transferase</keyword>
<dbReference type="AlphaFoldDB" id="A0A6J4JNS3"/>
<feature type="compositionally biased region" description="Gly residues" evidence="1">
    <location>
        <begin position="255"/>
        <end position="264"/>
    </location>
</feature>
<feature type="non-terminal residue" evidence="2">
    <location>
        <position position="304"/>
    </location>
</feature>
<dbReference type="EC" id="2.7.7.41" evidence="2"/>
<evidence type="ECO:0000313" key="2">
    <source>
        <dbReference type="EMBL" id="CAA9283067.1"/>
    </source>
</evidence>
<feature type="compositionally biased region" description="Low complexity" evidence="1">
    <location>
        <begin position="208"/>
        <end position="222"/>
    </location>
</feature>
<accession>A0A6J4JNS3</accession>
<feature type="region of interest" description="Disordered" evidence="1">
    <location>
        <begin position="252"/>
        <end position="304"/>
    </location>
</feature>
<keyword evidence="2" id="KW-0548">Nucleotidyltransferase</keyword>
<feature type="compositionally biased region" description="Basic residues" evidence="1">
    <location>
        <begin position="129"/>
        <end position="138"/>
    </location>
</feature>
<dbReference type="GO" id="GO:0004605">
    <property type="term" value="F:phosphatidate cytidylyltransferase activity"/>
    <property type="evidence" value="ECO:0007669"/>
    <property type="project" value="UniProtKB-EC"/>
</dbReference>
<proteinExistence type="predicted"/>
<evidence type="ECO:0000256" key="1">
    <source>
        <dbReference type="SAM" id="MobiDB-lite"/>
    </source>
</evidence>
<feature type="region of interest" description="Disordered" evidence="1">
    <location>
        <begin position="38"/>
        <end position="222"/>
    </location>
</feature>
<gene>
    <name evidence="2" type="ORF">AVDCRST_MAG04-3886</name>
</gene>
<feature type="compositionally biased region" description="Gly residues" evidence="1">
    <location>
        <begin position="290"/>
        <end position="304"/>
    </location>
</feature>
<feature type="compositionally biased region" description="Low complexity" evidence="1">
    <location>
        <begin position="139"/>
        <end position="158"/>
    </location>
</feature>
<name>A0A6J4JNS3_9PROT</name>
<protein>
    <submittedName>
        <fullName evidence="2">Phosphatidate cytidylyltransferase</fullName>
        <ecNumber evidence="2">2.7.7.41</ecNumber>
    </submittedName>
</protein>
<dbReference type="EMBL" id="CADCTL010000291">
    <property type="protein sequence ID" value="CAA9283067.1"/>
    <property type="molecule type" value="Genomic_DNA"/>
</dbReference>
<reference evidence="2" key="1">
    <citation type="submission" date="2020-02" db="EMBL/GenBank/DDBJ databases">
        <authorList>
            <person name="Meier V. D."/>
        </authorList>
    </citation>
    <scope>NUCLEOTIDE SEQUENCE</scope>
    <source>
        <strain evidence="2">AVDCRST_MAG04</strain>
    </source>
</reference>
<organism evidence="2">
    <name type="scientific">uncultured Acetobacteraceae bacterium</name>
    <dbReference type="NCBI Taxonomy" id="169975"/>
    <lineage>
        <taxon>Bacteria</taxon>
        <taxon>Pseudomonadati</taxon>
        <taxon>Pseudomonadota</taxon>
        <taxon>Alphaproteobacteria</taxon>
        <taxon>Acetobacterales</taxon>
        <taxon>Acetobacteraceae</taxon>
        <taxon>environmental samples</taxon>
    </lineage>
</organism>
<feature type="compositionally biased region" description="Basic residues" evidence="1">
    <location>
        <begin position="86"/>
        <end position="102"/>
    </location>
</feature>
<feature type="non-terminal residue" evidence="2">
    <location>
        <position position="1"/>
    </location>
</feature>